<proteinExistence type="predicted"/>
<dbReference type="EMBL" id="LS483254">
    <property type="protein sequence ID" value="SQD92167.1"/>
    <property type="molecule type" value="Genomic_DNA"/>
</dbReference>
<organism evidence="1 2">
    <name type="scientific">Candidatus Bipolaricaulis anaerobius</name>
    <dbReference type="NCBI Taxonomy" id="2026885"/>
    <lineage>
        <taxon>Bacteria</taxon>
        <taxon>Candidatus Bipolaricaulota</taxon>
        <taxon>Candidatus Bipolaricaulia</taxon>
        <taxon>Candidatus Bipolaricaulales</taxon>
        <taxon>Candidatus Bipolaricaulaceae</taxon>
        <taxon>Candidatus Bipolaricaulis</taxon>
    </lineage>
</organism>
<dbReference type="PRINTS" id="PR00446">
    <property type="entry name" value="HYDRGNUPTAKE"/>
</dbReference>
<dbReference type="InterPro" id="IPR000671">
    <property type="entry name" value="Peptidase_A31"/>
</dbReference>
<dbReference type="PANTHER" id="PTHR30302:SF4">
    <property type="entry name" value="HYDROGENASE 3 MATURATION PROTEASE"/>
    <property type="match status" value="1"/>
</dbReference>
<reference evidence="2" key="1">
    <citation type="submission" date="2018-05" db="EMBL/GenBank/DDBJ databases">
        <authorList>
            <person name="Hao L."/>
        </authorList>
    </citation>
    <scope>NUCLEOTIDE SEQUENCE [LARGE SCALE GENOMIC DNA]</scope>
</reference>
<keyword evidence="1" id="KW-0378">Hydrolase</keyword>
<dbReference type="NCBIfam" id="TIGR00072">
    <property type="entry name" value="hydrog_prot"/>
    <property type="match status" value="1"/>
</dbReference>
<dbReference type="SUPFAM" id="SSF53163">
    <property type="entry name" value="HybD-like"/>
    <property type="match status" value="1"/>
</dbReference>
<evidence type="ECO:0000313" key="1">
    <source>
        <dbReference type="EMBL" id="SQD92167.1"/>
    </source>
</evidence>
<accession>A0A2X3K4H2</accession>
<dbReference type="PANTHER" id="PTHR30302">
    <property type="entry name" value="HYDROGENASE 1 MATURATION PROTEASE"/>
    <property type="match status" value="1"/>
</dbReference>
<protein>
    <submittedName>
        <fullName evidence="1">Hydrogenase maturation protease</fullName>
    </submittedName>
</protein>
<keyword evidence="1" id="KW-0645">Protease</keyword>
<dbReference type="AlphaFoldDB" id="A0A2X3K4H2"/>
<dbReference type="GO" id="GO:0016485">
    <property type="term" value="P:protein processing"/>
    <property type="evidence" value="ECO:0007669"/>
    <property type="project" value="TreeGrafter"/>
</dbReference>
<dbReference type="GO" id="GO:0008047">
    <property type="term" value="F:enzyme activator activity"/>
    <property type="evidence" value="ECO:0007669"/>
    <property type="project" value="InterPro"/>
</dbReference>
<dbReference type="Proteomes" id="UP000249818">
    <property type="component" value="Chromosome BARAN1"/>
</dbReference>
<dbReference type="OrthoDB" id="1723372at2"/>
<dbReference type="Pfam" id="PF01750">
    <property type="entry name" value="HycI"/>
    <property type="match status" value="1"/>
</dbReference>
<gene>
    <name evidence="1" type="ORF">BARAN1_0142</name>
</gene>
<dbReference type="InterPro" id="IPR023430">
    <property type="entry name" value="Pept_HybD-like_dom_sf"/>
</dbReference>
<dbReference type="RefSeq" id="WP_122030423.1">
    <property type="nucleotide sequence ID" value="NZ_LS483254.1"/>
</dbReference>
<evidence type="ECO:0000313" key="2">
    <source>
        <dbReference type="Proteomes" id="UP000249818"/>
    </source>
</evidence>
<sequence length="150" mass="15495">MRRVVLGVGNPLRRDDGVGVEVAAGVRGTDWEVLTAGLSVENALGIVHRIAPDLLVVVDAAEMGLPPGSVRRLPLAAGEQMLGSTHGLPLPFLLSTVRGCVGEIVLIGIQPADRSLGEGLTPAACAAASEVVACLRNDDLKRIPPLLSPD</sequence>
<dbReference type="KEGG" id="bana:BARAN1_0142"/>
<keyword evidence="2" id="KW-1185">Reference proteome</keyword>
<name>A0A2X3K4H2_9BACT</name>
<dbReference type="GO" id="GO:0004175">
    <property type="term" value="F:endopeptidase activity"/>
    <property type="evidence" value="ECO:0007669"/>
    <property type="project" value="TreeGrafter"/>
</dbReference>
<dbReference type="Gene3D" id="3.40.50.1450">
    <property type="entry name" value="HybD-like"/>
    <property type="match status" value="1"/>
</dbReference>